<name>A0ABR1F6Y3_9ASCO</name>
<keyword evidence="5" id="KW-1185">Reference proteome</keyword>
<evidence type="ECO:0000313" key="4">
    <source>
        <dbReference type="EMBL" id="KAK7205604.1"/>
    </source>
</evidence>
<feature type="compositionally biased region" description="Basic and acidic residues" evidence="2">
    <location>
        <begin position="467"/>
        <end position="496"/>
    </location>
</feature>
<comment type="caution">
    <text evidence="4">The sequence shown here is derived from an EMBL/GenBank/DDBJ whole genome shotgun (WGS) entry which is preliminary data.</text>
</comment>
<sequence length="520" mass="59388">MITTRRRSSLFDLAWSAASALENTSAPIPADYPLIPSELITERRRSDLFYFSLLTMQQLPQQQQQQQQQHQHFQVAVDHLTYQPMPSSSYESSHSLDPVEILPKYISSLEDDSELSSQTPRHYSAKWATFSINSGSAASASSPDGPQHHYSPTEFPPAEYEKATSPATLSSPHSMPAYESELAYSATIPGAPNYLYPRSPTSWETSETEENEDEDDEDEDDEEKEGDSSSELTEASTAQTHEHHSQPAHSFSFTGYFQNATAEVHQHHAHHHHSEPMLMAQPRRRSLRNMNIEDPAQLGFKVAFGTFYQMPETTNYGHMAGASYIKSEGSKSWSGVEANAEPAKVEYAEEKNEDSLDEDEDDDSIPIETKMAQTKKGMYRCSHCSRKYATMYLFWEHIEQEKLPRPFKCTKKSCPWSLVGFPNRNECSRHIRHQHEQARGFSCSYAWCTKKFHRKDSQNRHIKLVHQKPDSRLNRKIDKKRREEEARERKRLESGKRGRGKPVRRDSKTEVGGAVGGRGR</sequence>
<feature type="region of interest" description="Disordered" evidence="2">
    <location>
        <begin position="336"/>
        <end position="363"/>
    </location>
</feature>
<gene>
    <name evidence="4" type="ORF">BZA70DRAFT_295378</name>
</gene>
<protein>
    <recommendedName>
        <fullName evidence="3">C2H2-type domain-containing protein</fullName>
    </recommendedName>
</protein>
<dbReference type="GeneID" id="90039997"/>
<evidence type="ECO:0000256" key="2">
    <source>
        <dbReference type="SAM" id="MobiDB-lite"/>
    </source>
</evidence>
<dbReference type="Gene3D" id="3.30.160.60">
    <property type="entry name" value="Classic Zinc Finger"/>
    <property type="match status" value="1"/>
</dbReference>
<dbReference type="PROSITE" id="PS00028">
    <property type="entry name" value="ZINC_FINGER_C2H2_1"/>
    <property type="match status" value="1"/>
</dbReference>
<evidence type="ECO:0000259" key="3">
    <source>
        <dbReference type="PROSITE" id="PS50157"/>
    </source>
</evidence>
<accession>A0ABR1F6Y3</accession>
<feature type="compositionally biased region" description="Basic and acidic residues" evidence="2">
    <location>
        <begin position="343"/>
        <end position="354"/>
    </location>
</feature>
<evidence type="ECO:0000256" key="1">
    <source>
        <dbReference type="PROSITE-ProRule" id="PRU00042"/>
    </source>
</evidence>
<keyword evidence="1" id="KW-0863">Zinc-finger</keyword>
<dbReference type="EMBL" id="JBBJBU010000005">
    <property type="protein sequence ID" value="KAK7205604.1"/>
    <property type="molecule type" value="Genomic_DNA"/>
</dbReference>
<dbReference type="PROSITE" id="PS50157">
    <property type="entry name" value="ZINC_FINGER_C2H2_2"/>
    <property type="match status" value="1"/>
</dbReference>
<evidence type="ECO:0000313" key="5">
    <source>
        <dbReference type="Proteomes" id="UP001498771"/>
    </source>
</evidence>
<keyword evidence="1" id="KW-0862">Zinc</keyword>
<dbReference type="Proteomes" id="UP001498771">
    <property type="component" value="Unassembled WGS sequence"/>
</dbReference>
<proteinExistence type="predicted"/>
<feature type="region of interest" description="Disordered" evidence="2">
    <location>
        <begin position="195"/>
        <end position="249"/>
    </location>
</feature>
<dbReference type="SMART" id="SM00355">
    <property type="entry name" value="ZnF_C2H2"/>
    <property type="match status" value="3"/>
</dbReference>
<reference evidence="4 5" key="1">
    <citation type="submission" date="2024-03" db="EMBL/GenBank/DDBJ databases">
        <title>Genome-scale model development and genomic sequencing of the oleaginous clade Lipomyces.</title>
        <authorList>
            <consortium name="Lawrence Berkeley National Laboratory"/>
            <person name="Czajka J.J."/>
            <person name="Han Y."/>
            <person name="Kim J."/>
            <person name="Mondo S.J."/>
            <person name="Hofstad B.A."/>
            <person name="Robles A."/>
            <person name="Haridas S."/>
            <person name="Riley R."/>
            <person name="LaButti K."/>
            <person name="Pangilinan J."/>
            <person name="Andreopoulos W."/>
            <person name="Lipzen A."/>
            <person name="Yan J."/>
            <person name="Wang M."/>
            <person name="Ng V."/>
            <person name="Grigoriev I.V."/>
            <person name="Spatafora J.W."/>
            <person name="Magnuson J.K."/>
            <person name="Baker S.E."/>
            <person name="Pomraning K.R."/>
        </authorList>
    </citation>
    <scope>NUCLEOTIDE SEQUENCE [LARGE SCALE GENOMIC DNA]</scope>
    <source>
        <strain evidence="4 5">Phaff 52-87</strain>
    </source>
</reference>
<feature type="region of interest" description="Disordered" evidence="2">
    <location>
        <begin position="464"/>
        <end position="520"/>
    </location>
</feature>
<feature type="domain" description="C2H2-type" evidence="3">
    <location>
        <begin position="441"/>
        <end position="471"/>
    </location>
</feature>
<feature type="region of interest" description="Disordered" evidence="2">
    <location>
        <begin position="135"/>
        <end position="174"/>
    </location>
</feature>
<organism evidence="4 5">
    <name type="scientific">Myxozyma melibiosi</name>
    <dbReference type="NCBI Taxonomy" id="54550"/>
    <lineage>
        <taxon>Eukaryota</taxon>
        <taxon>Fungi</taxon>
        <taxon>Dikarya</taxon>
        <taxon>Ascomycota</taxon>
        <taxon>Saccharomycotina</taxon>
        <taxon>Lipomycetes</taxon>
        <taxon>Lipomycetales</taxon>
        <taxon>Lipomycetaceae</taxon>
        <taxon>Myxozyma</taxon>
    </lineage>
</organism>
<dbReference type="InterPro" id="IPR013087">
    <property type="entry name" value="Znf_C2H2_type"/>
</dbReference>
<feature type="compositionally biased region" description="Acidic residues" evidence="2">
    <location>
        <begin position="206"/>
        <end position="225"/>
    </location>
</feature>
<keyword evidence="1" id="KW-0479">Metal-binding</keyword>
<dbReference type="RefSeq" id="XP_064768637.1">
    <property type="nucleotide sequence ID" value="XM_064914485.1"/>
</dbReference>